<evidence type="ECO:0000256" key="4">
    <source>
        <dbReference type="ARBA" id="ARBA00013189"/>
    </source>
</evidence>
<comment type="subunit">
    <text evidence="8">Homodimer.</text>
</comment>
<keyword evidence="6" id="KW-0299">Galactose metabolism</keyword>
<keyword evidence="8" id="KW-0119">Carbohydrate metabolism</keyword>
<evidence type="ECO:0000256" key="1">
    <source>
        <dbReference type="ARBA" id="ARBA00000083"/>
    </source>
</evidence>
<dbReference type="NCBIfam" id="NF007956">
    <property type="entry name" value="PRK10675.1"/>
    <property type="match status" value="1"/>
</dbReference>
<evidence type="ECO:0000256" key="6">
    <source>
        <dbReference type="ARBA" id="ARBA00023144"/>
    </source>
</evidence>
<evidence type="ECO:0000313" key="10">
    <source>
        <dbReference type="EMBL" id="CAD8776487.1"/>
    </source>
</evidence>
<comment type="similarity">
    <text evidence="8">Belongs to the NAD(P)-dependent epimerase/dehydratase family.</text>
</comment>
<dbReference type="UniPathway" id="UPA00214"/>
<dbReference type="InterPro" id="IPR005886">
    <property type="entry name" value="UDP_G4E"/>
</dbReference>
<evidence type="ECO:0000256" key="7">
    <source>
        <dbReference type="ARBA" id="ARBA00023235"/>
    </source>
</evidence>
<dbReference type="Gene3D" id="3.90.25.10">
    <property type="entry name" value="UDP-galactose 4-epimerase, domain 1"/>
    <property type="match status" value="1"/>
</dbReference>
<organism evidence="10">
    <name type="scientific">Hemiselmis tepida</name>
    <dbReference type="NCBI Taxonomy" id="464990"/>
    <lineage>
        <taxon>Eukaryota</taxon>
        <taxon>Cryptophyceae</taxon>
        <taxon>Cryptomonadales</taxon>
        <taxon>Hemiselmidaceae</taxon>
        <taxon>Hemiselmis</taxon>
    </lineage>
</organism>
<dbReference type="EC" id="5.1.3.2" evidence="4 8"/>
<dbReference type="PANTHER" id="PTHR43725:SF47">
    <property type="entry name" value="UDP-GLUCOSE 4-EPIMERASE"/>
    <property type="match status" value="1"/>
</dbReference>
<dbReference type="GO" id="GO:0003978">
    <property type="term" value="F:UDP-glucose 4-epimerase activity"/>
    <property type="evidence" value="ECO:0007669"/>
    <property type="project" value="UniProtKB-UniRule"/>
</dbReference>
<keyword evidence="5 8" id="KW-0520">NAD</keyword>
<evidence type="ECO:0000256" key="2">
    <source>
        <dbReference type="ARBA" id="ARBA00001911"/>
    </source>
</evidence>
<dbReference type="SUPFAM" id="SSF51735">
    <property type="entry name" value="NAD(P)-binding Rossmann-fold domains"/>
    <property type="match status" value="1"/>
</dbReference>
<reference evidence="10" key="1">
    <citation type="submission" date="2021-01" db="EMBL/GenBank/DDBJ databases">
        <authorList>
            <person name="Corre E."/>
            <person name="Pelletier E."/>
            <person name="Niang G."/>
            <person name="Scheremetjew M."/>
            <person name="Finn R."/>
            <person name="Kale V."/>
            <person name="Holt S."/>
            <person name="Cochrane G."/>
            <person name="Meng A."/>
            <person name="Brown T."/>
            <person name="Cohen L."/>
        </authorList>
    </citation>
    <scope>NUCLEOTIDE SEQUENCE</scope>
    <source>
        <strain evidence="10">CCMP443</strain>
    </source>
</reference>
<feature type="domain" description="NAD-dependent epimerase/dehydratase" evidence="9">
    <location>
        <begin position="15"/>
        <end position="275"/>
    </location>
</feature>
<comment type="pathway">
    <text evidence="3 8">Carbohydrate metabolism; galactose metabolism.</text>
</comment>
<dbReference type="CDD" id="cd05247">
    <property type="entry name" value="UDP_G4E_1_SDR_e"/>
    <property type="match status" value="1"/>
</dbReference>
<evidence type="ECO:0000256" key="8">
    <source>
        <dbReference type="RuleBase" id="RU366046"/>
    </source>
</evidence>
<dbReference type="InterPro" id="IPR036291">
    <property type="entry name" value="NAD(P)-bd_dom_sf"/>
</dbReference>
<sequence>MRGEAWRLSAKMSTVVVTGGAGFIGSHCCVALIEAGYTIVVLDNFSNSSAKSIEVVESLTSKKVELIECDMRNTEALNAFFDSRKGKVHSVLHMAALKSVGESNSKPLDYYENNIVGTINLCRAMARADCKRIVFSSSATVYGNPEKVPLDEDSKLGCLNPYGRTKLFVEDILRDLARSDPAWSVINLRYFNPAGAHPSGRMGEDPNGIPNNLMPYVSKVAVGKLEKLTVFGNDYQTHDGTGVRDYIHVCDLAKGHVAAITKLPDITGEEVVNLGTGRGYSVLEIVQAFGRACGREIPYVFGPRREGDAAECYAETGKALRLLGWRAELGLDDMCMDAWRWQSAHPDGFREG</sequence>
<proteinExistence type="inferred from homology"/>
<dbReference type="InterPro" id="IPR001509">
    <property type="entry name" value="Epimerase_deHydtase"/>
</dbReference>
<dbReference type="PANTHER" id="PTHR43725">
    <property type="entry name" value="UDP-GLUCOSE 4-EPIMERASE"/>
    <property type="match status" value="1"/>
</dbReference>
<gene>
    <name evidence="10" type="ORF">HTEP1355_LOCUS440</name>
</gene>
<dbReference type="Pfam" id="PF01370">
    <property type="entry name" value="Epimerase"/>
    <property type="match status" value="1"/>
</dbReference>
<dbReference type="GO" id="GO:0006012">
    <property type="term" value="P:galactose metabolic process"/>
    <property type="evidence" value="ECO:0007669"/>
    <property type="project" value="UniProtKB-UniPathway"/>
</dbReference>
<evidence type="ECO:0000259" key="9">
    <source>
        <dbReference type="Pfam" id="PF01370"/>
    </source>
</evidence>
<evidence type="ECO:0000256" key="5">
    <source>
        <dbReference type="ARBA" id="ARBA00023027"/>
    </source>
</evidence>
<dbReference type="AlphaFoldDB" id="A0A7S0V394"/>
<keyword evidence="7 8" id="KW-0413">Isomerase</keyword>
<dbReference type="NCBIfam" id="TIGR01179">
    <property type="entry name" value="galE"/>
    <property type="match status" value="1"/>
</dbReference>
<evidence type="ECO:0000256" key="3">
    <source>
        <dbReference type="ARBA" id="ARBA00004947"/>
    </source>
</evidence>
<comment type="catalytic activity">
    <reaction evidence="1 8">
        <text>UDP-alpha-D-glucose = UDP-alpha-D-galactose</text>
        <dbReference type="Rhea" id="RHEA:22168"/>
        <dbReference type="ChEBI" id="CHEBI:58885"/>
        <dbReference type="ChEBI" id="CHEBI:66914"/>
        <dbReference type="EC" id="5.1.3.2"/>
    </reaction>
</comment>
<name>A0A7S0V394_9CRYP</name>
<comment type="cofactor">
    <cofactor evidence="2 8">
        <name>NAD(+)</name>
        <dbReference type="ChEBI" id="CHEBI:57540"/>
    </cofactor>
</comment>
<accession>A0A7S0V394</accession>
<protein>
    <recommendedName>
        <fullName evidence="4 8">UDP-glucose 4-epimerase</fullName>
        <ecNumber evidence="4 8">5.1.3.2</ecNumber>
    </recommendedName>
</protein>
<dbReference type="GO" id="GO:0005829">
    <property type="term" value="C:cytosol"/>
    <property type="evidence" value="ECO:0007669"/>
    <property type="project" value="TreeGrafter"/>
</dbReference>
<dbReference type="EMBL" id="HBFN01000666">
    <property type="protein sequence ID" value="CAD8776487.1"/>
    <property type="molecule type" value="Transcribed_RNA"/>
</dbReference>
<dbReference type="Gene3D" id="3.40.50.720">
    <property type="entry name" value="NAD(P)-binding Rossmann-like Domain"/>
    <property type="match status" value="1"/>
</dbReference>